<sequence>MTGYTIDRAPEREPRRIDYERMNREWPGQKRRLAAAVETGDPVKVAEVCIDAVKVWDEIGAWPDDWSAFQRALDDVLPWNQGVDLSDVAYGRTTIKAAP</sequence>
<protein>
    <submittedName>
        <fullName evidence="1">Uncharacterized protein</fullName>
    </submittedName>
</protein>
<proteinExistence type="predicted"/>
<dbReference type="GeneID" id="54993298"/>
<evidence type="ECO:0000313" key="1">
    <source>
        <dbReference type="EMBL" id="AWY05325.1"/>
    </source>
</evidence>
<name>A0A2Z4Q5X9_9CAUD</name>
<reference evidence="1 2" key="1">
    <citation type="submission" date="2018-04" db="EMBL/GenBank/DDBJ databases">
        <authorList>
            <person name="Harrington T."/>
            <person name="Washburn E."/>
            <person name="Bricker J."/>
            <person name="McKinney A."/>
            <person name="Betsko A.J."/>
            <person name="Garlena R.A."/>
            <person name="Russell D.A."/>
            <person name="Pope W.A."/>
            <person name="Jacobs-Sera D."/>
            <person name="Hatfull G.F."/>
        </authorList>
    </citation>
    <scope>NUCLEOTIDE SEQUENCE [LARGE SCALE GENOMIC DNA]</scope>
</reference>
<organism evidence="1 2">
    <name type="scientific">Microbacterium phage MementoMori</name>
    <dbReference type="NCBI Taxonomy" id="2201436"/>
    <lineage>
        <taxon>Viruses</taxon>
        <taxon>Duplodnaviria</taxon>
        <taxon>Heunggongvirae</taxon>
        <taxon>Uroviricota</taxon>
        <taxon>Caudoviricetes</taxon>
        <taxon>Kutznervirinae</taxon>
        <taxon>Mementomorivirus</taxon>
        <taxon>Mementomorivirus mementomori</taxon>
    </lineage>
</organism>
<evidence type="ECO:0000313" key="2">
    <source>
        <dbReference type="Proteomes" id="UP000250535"/>
    </source>
</evidence>
<dbReference type="Proteomes" id="UP000250535">
    <property type="component" value="Segment"/>
</dbReference>
<dbReference type="EMBL" id="MH271303">
    <property type="protein sequence ID" value="AWY05325.1"/>
    <property type="molecule type" value="Genomic_DNA"/>
</dbReference>
<dbReference type="KEGG" id="vg:54993298"/>
<accession>A0A2Z4Q5X9</accession>
<gene>
    <name evidence="1" type="primary">71</name>
    <name evidence="1" type="ORF">SEA_MEMENTOMORI_71</name>
</gene>
<keyword evidence="2" id="KW-1185">Reference proteome</keyword>
<dbReference type="RefSeq" id="YP_009802743.1">
    <property type="nucleotide sequence ID" value="NC_047987.1"/>
</dbReference>